<keyword evidence="6" id="KW-1185">Reference proteome</keyword>
<comment type="similarity">
    <text evidence="1">Belongs to the membrane fusion protein (MFP) (TC 8.A.1) family.</text>
</comment>
<dbReference type="NCBIfam" id="TIGR01730">
    <property type="entry name" value="RND_mfp"/>
    <property type="match status" value="1"/>
</dbReference>
<name>A0ABX1DXZ1_9PROT</name>
<comment type="caution">
    <text evidence="5">The sequence shown here is derived from an EMBL/GenBank/DDBJ whole genome shotgun (WGS) entry which is preliminary data.</text>
</comment>
<dbReference type="Pfam" id="PF25917">
    <property type="entry name" value="BSH_RND"/>
    <property type="match status" value="1"/>
</dbReference>
<dbReference type="Proteomes" id="UP000787635">
    <property type="component" value="Unassembled WGS sequence"/>
</dbReference>
<accession>A0ABX1DXZ1</accession>
<dbReference type="Pfam" id="PF25954">
    <property type="entry name" value="Beta-barrel_RND_2"/>
    <property type="match status" value="1"/>
</dbReference>
<dbReference type="InterPro" id="IPR058625">
    <property type="entry name" value="MdtA-like_BSH"/>
</dbReference>
<evidence type="ECO:0000256" key="2">
    <source>
        <dbReference type="SAM" id="Coils"/>
    </source>
</evidence>
<evidence type="ECO:0000256" key="1">
    <source>
        <dbReference type="ARBA" id="ARBA00009477"/>
    </source>
</evidence>
<protein>
    <submittedName>
        <fullName evidence="5">Efflux RND transporter periplasmic adaptor subunit</fullName>
    </submittedName>
</protein>
<evidence type="ECO:0000313" key="5">
    <source>
        <dbReference type="EMBL" id="NKC29739.1"/>
    </source>
</evidence>
<feature type="coiled-coil region" evidence="2">
    <location>
        <begin position="103"/>
        <end position="168"/>
    </location>
</feature>
<proteinExistence type="inferred from homology"/>
<dbReference type="PANTHER" id="PTHR30469">
    <property type="entry name" value="MULTIDRUG RESISTANCE PROTEIN MDTA"/>
    <property type="match status" value="1"/>
</dbReference>
<feature type="domain" description="CusB-like beta-barrel" evidence="4">
    <location>
        <begin position="203"/>
        <end position="273"/>
    </location>
</feature>
<evidence type="ECO:0000259" key="3">
    <source>
        <dbReference type="Pfam" id="PF25917"/>
    </source>
</evidence>
<evidence type="ECO:0000313" key="6">
    <source>
        <dbReference type="Proteomes" id="UP000787635"/>
    </source>
</evidence>
<dbReference type="Gene3D" id="2.40.30.170">
    <property type="match status" value="1"/>
</dbReference>
<organism evidence="5 6">
    <name type="scientific">Falsiroseomonas selenitidurans</name>
    <dbReference type="NCBI Taxonomy" id="2716335"/>
    <lineage>
        <taxon>Bacteria</taxon>
        <taxon>Pseudomonadati</taxon>
        <taxon>Pseudomonadota</taxon>
        <taxon>Alphaproteobacteria</taxon>
        <taxon>Acetobacterales</taxon>
        <taxon>Roseomonadaceae</taxon>
        <taxon>Falsiroseomonas</taxon>
    </lineage>
</organism>
<dbReference type="Gene3D" id="2.40.50.100">
    <property type="match status" value="1"/>
</dbReference>
<evidence type="ECO:0000259" key="4">
    <source>
        <dbReference type="Pfam" id="PF25954"/>
    </source>
</evidence>
<gene>
    <name evidence="5" type="ORF">HEQ75_02610</name>
</gene>
<dbReference type="SUPFAM" id="SSF111369">
    <property type="entry name" value="HlyD-like secretion proteins"/>
    <property type="match status" value="1"/>
</dbReference>
<dbReference type="RefSeq" id="WP_168027354.1">
    <property type="nucleotide sequence ID" value="NZ_JAAVNE010000002.1"/>
</dbReference>
<dbReference type="InterPro" id="IPR006143">
    <property type="entry name" value="RND_pump_MFP"/>
</dbReference>
<dbReference type="EMBL" id="JAAVNE010000002">
    <property type="protein sequence ID" value="NKC29739.1"/>
    <property type="molecule type" value="Genomic_DNA"/>
</dbReference>
<sequence>MSALAPRHWRWWLLGAVLLLVAVAAVLLLRAPAPGGTGGAPLPVVAAAPVQVVEWRSRLRATGTLQAVQGVEVTTDTPGIVSAIHFDSGDRVEAGARLVALEAEAASAQVQSIEAQLSQARADLGRSRRLLRRGAVAEAEAEQAATAVRRLEAELRAQQARLSDTRILAPFAGELGLRRVDLGQFLAAGQAVTTLQQIAPIHLDFSLPEGNLPLLSVGLPVEVTVQAWPDRVFEGRLAAISPAVEAATRSLRLQAILPNDARLLRPGMFAAATVLLTDRRRVVALPVSAVTYNPYGDAVFVVQPPAAADQPDPAGSEPPGWLAQAGAALRGLFAGGEEAPPEREEQPEGEEAAVRRSFVALGERRGGLVEVLRGVGAEDRVVTAGQIKISDGQRVRIAAEAAVDQPPAEAAVSRASR</sequence>
<keyword evidence="2" id="KW-0175">Coiled coil</keyword>
<feature type="domain" description="Multidrug resistance protein MdtA-like barrel-sandwich hybrid" evidence="3">
    <location>
        <begin position="71"/>
        <end position="192"/>
    </location>
</feature>
<dbReference type="Gene3D" id="2.40.420.20">
    <property type="match status" value="1"/>
</dbReference>
<dbReference type="InterPro" id="IPR058792">
    <property type="entry name" value="Beta-barrel_RND_2"/>
</dbReference>
<dbReference type="PANTHER" id="PTHR30469:SF11">
    <property type="entry name" value="BLL4320 PROTEIN"/>
    <property type="match status" value="1"/>
</dbReference>
<reference evidence="5 6" key="1">
    <citation type="submission" date="2020-03" db="EMBL/GenBank/DDBJ databases">
        <title>Roseomonas selenitidurans sp. nov. isolated from urban soil.</title>
        <authorList>
            <person name="Liu H."/>
        </authorList>
    </citation>
    <scope>NUCLEOTIDE SEQUENCE [LARGE SCALE GENOMIC DNA]</scope>
    <source>
        <strain evidence="5 6">BU-1</strain>
    </source>
</reference>
<dbReference type="Gene3D" id="1.10.287.470">
    <property type="entry name" value="Helix hairpin bin"/>
    <property type="match status" value="1"/>
</dbReference>